<dbReference type="Gene3D" id="3.40.50.150">
    <property type="entry name" value="Vaccinia Virus protein VP39"/>
    <property type="match status" value="1"/>
</dbReference>
<organism evidence="1">
    <name type="scientific">Sporolactobacillus sp. Y61</name>
    <dbReference type="NCBI Taxonomy" id="3160863"/>
    <lineage>
        <taxon>Bacteria</taxon>
        <taxon>Bacillati</taxon>
        <taxon>Bacillota</taxon>
        <taxon>Bacilli</taxon>
        <taxon>Bacillales</taxon>
        <taxon>Sporolactobacillaceae</taxon>
        <taxon>Sporolactobacillus</taxon>
    </lineage>
</organism>
<keyword evidence="1" id="KW-0489">Methyltransferase</keyword>
<dbReference type="GO" id="GO:0160105">
    <property type="term" value="F:tRNA (adenine(22)-N1)-methyltransferase activity"/>
    <property type="evidence" value="ECO:0007669"/>
    <property type="project" value="InterPro"/>
</dbReference>
<dbReference type="SUPFAM" id="SSF53335">
    <property type="entry name" value="S-adenosyl-L-methionine-dependent methyltransferases"/>
    <property type="match status" value="1"/>
</dbReference>
<dbReference type="AlphaFoldDB" id="A0AAU8IE00"/>
<name>A0AAU8IE00_9BACL</name>
<evidence type="ECO:0000313" key="1">
    <source>
        <dbReference type="EMBL" id="XCJ16527.1"/>
    </source>
</evidence>
<protein>
    <submittedName>
        <fullName evidence="1">Class I SAM-dependent methyltransferase</fullName>
        <ecNumber evidence="1">2.1.1.-</ecNumber>
    </submittedName>
</protein>
<accession>A0AAU8IE00</accession>
<dbReference type="PANTHER" id="PTHR38451">
    <property type="entry name" value="TRNA (ADENINE(22)-N(1))-METHYLTRANSFERASE"/>
    <property type="match status" value="1"/>
</dbReference>
<dbReference type="InterPro" id="IPR029063">
    <property type="entry name" value="SAM-dependent_MTases_sf"/>
</dbReference>
<reference evidence="1" key="1">
    <citation type="submission" date="2024-06" db="EMBL/GenBank/DDBJ databases">
        <authorList>
            <person name="Fan A."/>
            <person name="Zhang F.Y."/>
            <person name="Zhang L."/>
        </authorList>
    </citation>
    <scope>NUCLEOTIDE SEQUENCE</scope>
    <source>
        <strain evidence="1">Y61</strain>
    </source>
</reference>
<proteinExistence type="predicted"/>
<dbReference type="EC" id="2.1.1.-" evidence="1"/>
<dbReference type="PANTHER" id="PTHR38451:SF1">
    <property type="entry name" value="TRNA (ADENINE(22)-N(1))-METHYLTRANSFERASE"/>
    <property type="match status" value="1"/>
</dbReference>
<dbReference type="RefSeq" id="WP_353948012.1">
    <property type="nucleotide sequence ID" value="NZ_CP159510.1"/>
</dbReference>
<sequence>MKDIHLSERLCAILNFIPDSCVLADIGSDHALLACKAVEDGRTIRAIAGEVRVGPFRRSEEGVRNRGLDEMVCVRLGDGLSVLAPGEADCIVIAGMGGELITDILQRGRDRLNEQTTLILQPNIREPLCRSWLAAHHWAVLDEHIVEEGSHFYEIILAKYAVTGCTELSESECIMGPVLSKKQSPVFIKKWLKREKKLHQILSAIDHSVQKPSPSILMKKRQCVKEMKMIQNCLRRYFKTIKEKQ</sequence>
<gene>
    <name evidence="1" type="ORF">ABNN70_12835</name>
</gene>
<dbReference type="EMBL" id="CP159510">
    <property type="protein sequence ID" value="XCJ16527.1"/>
    <property type="molecule type" value="Genomic_DNA"/>
</dbReference>
<dbReference type="Gene3D" id="1.10.287.1890">
    <property type="match status" value="1"/>
</dbReference>
<dbReference type="InterPro" id="IPR006901">
    <property type="entry name" value="TrmK"/>
</dbReference>
<keyword evidence="1" id="KW-0808">Transferase</keyword>
<dbReference type="Pfam" id="PF04816">
    <property type="entry name" value="TrmK"/>
    <property type="match status" value="1"/>
</dbReference>
<dbReference type="PIRSF" id="PIRSF018637">
    <property type="entry name" value="TrmK"/>
    <property type="match status" value="1"/>
</dbReference>
<dbReference type="GO" id="GO:0032259">
    <property type="term" value="P:methylation"/>
    <property type="evidence" value="ECO:0007669"/>
    <property type="project" value="UniProtKB-KW"/>
</dbReference>